<dbReference type="WBParaSite" id="PSAMB.scaffold2284size24137.g17219.t1">
    <property type="protein sequence ID" value="PSAMB.scaffold2284size24137.g17219.t1"/>
    <property type="gene ID" value="PSAMB.scaffold2284size24137.g17219"/>
</dbReference>
<evidence type="ECO:0000313" key="1">
    <source>
        <dbReference type="Proteomes" id="UP000887566"/>
    </source>
</evidence>
<dbReference type="AlphaFoldDB" id="A0A914VPJ4"/>
<protein>
    <submittedName>
        <fullName evidence="2">Uncharacterized protein</fullName>
    </submittedName>
</protein>
<organism evidence="1 2">
    <name type="scientific">Plectus sambesii</name>
    <dbReference type="NCBI Taxonomy" id="2011161"/>
    <lineage>
        <taxon>Eukaryota</taxon>
        <taxon>Metazoa</taxon>
        <taxon>Ecdysozoa</taxon>
        <taxon>Nematoda</taxon>
        <taxon>Chromadorea</taxon>
        <taxon>Plectida</taxon>
        <taxon>Plectina</taxon>
        <taxon>Plectoidea</taxon>
        <taxon>Plectidae</taxon>
        <taxon>Plectus</taxon>
    </lineage>
</organism>
<name>A0A914VPJ4_9BILA</name>
<sequence length="103" mass="11842">MTRERTASVWARLGRSQIFSRGVRRVEDIIETRDSRRRLVCLPAWRDGSVRRARTKKASLSLTLAVNDDDDDDHDQVGLPGRSGLAVFTGMREQNIHRLVLIW</sequence>
<reference evidence="2" key="1">
    <citation type="submission" date="2022-11" db="UniProtKB">
        <authorList>
            <consortium name="WormBaseParasite"/>
        </authorList>
    </citation>
    <scope>IDENTIFICATION</scope>
</reference>
<keyword evidence="1" id="KW-1185">Reference proteome</keyword>
<dbReference type="Proteomes" id="UP000887566">
    <property type="component" value="Unplaced"/>
</dbReference>
<proteinExistence type="predicted"/>
<accession>A0A914VPJ4</accession>
<evidence type="ECO:0000313" key="2">
    <source>
        <dbReference type="WBParaSite" id="PSAMB.scaffold2284size24137.g17219.t1"/>
    </source>
</evidence>